<keyword evidence="5" id="KW-0378">Hydrolase</keyword>
<gene>
    <name evidence="10" type="ORF">SUNI508_01968</name>
</gene>
<protein>
    <recommendedName>
        <fullName evidence="2">ubiquitinyl hydrolase 1</fullName>
        <ecNumber evidence="2">3.4.19.12</ecNumber>
    </recommendedName>
</protein>
<keyword evidence="11" id="KW-1185">Reference proteome</keyword>
<name>A0ABR2UKH4_9PEZI</name>
<feature type="region of interest" description="Disordered" evidence="7">
    <location>
        <begin position="578"/>
        <end position="647"/>
    </location>
</feature>
<feature type="compositionally biased region" description="Pro residues" evidence="7">
    <location>
        <begin position="599"/>
        <end position="609"/>
    </location>
</feature>
<feature type="region of interest" description="Disordered" evidence="7">
    <location>
        <begin position="1"/>
        <end position="28"/>
    </location>
</feature>
<feature type="compositionally biased region" description="Polar residues" evidence="7">
    <location>
        <begin position="210"/>
        <end position="219"/>
    </location>
</feature>
<keyword evidence="6" id="KW-0788">Thiol protease</keyword>
<dbReference type="Gene3D" id="3.90.70.10">
    <property type="entry name" value="Cysteine proteinases"/>
    <property type="match status" value="1"/>
</dbReference>
<dbReference type="PANTHER" id="PTHR24006:SF687">
    <property type="entry name" value="UBIQUITIN CARBOXYL-TERMINAL HYDROLASE 10"/>
    <property type="match status" value="1"/>
</dbReference>
<organism evidence="10 11">
    <name type="scientific">Seiridium unicorne</name>
    <dbReference type="NCBI Taxonomy" id="138068"/>
    <lineage>
        <taxon>Eukaryota</taxon>
        <taxon>Fungi</taxon>
        <taxon>Dikarya</taxon>
        <taxon>Ascomycota</taxon>
        <taxon>Pezizomycotina</taxon>
        <taxon>Sordariomycetes</taxon>
        <taxon>Xylariomycetidae</taxon>
        <taxon>Amphisphaeriales</taxon>
        <taxon>Sporocadaceae</taxon>
        <taxon>Seiridium</taxon>
    </lineage>
</organism>
<evidence type="ECO:0000256" key="6">
    <source>
        <dbReference type="ARBA" id="ARBA00022807"/>
    </source>
</evidence>
<evidence type="ECO:0000256" key="1">
    <source>
        <dbReference type="ARBA" id="ARBA00000707"/>
    </source>
</evidence>
<dbReference type="InterPro" id="IPR050164">
    <property type="entry name" value="Peptidase_C19"/>
</dbReference>
<feature type="domain" description="USP" evidence="9">
    <location>
        <begin position="644"/>
        <end position="1031"/>
    </location>
</feature>
<dbReference type="PROSITE" id="PS50206">
    <property type="entry name" value="RHODANESE_3"/>
    <property type="match status" value="1"/>
</dbReference>
<dbReference type="SMART" id="SM00450">
    <property type="entry name" value="RHOD"/>
    <property type="match status" value="1"/>
</dbReference>
<evidence type="ECO:0000259" key="8">
    <source>
        <dbReference type="PROSITE" id="PS50206"/>
    </source>
</evidence>
<comment type="catalytic activity">
    <reaction evidence="1">
        <text>Thiol-dependent hydrolysis of ester, thioester, amide, peptide and isopeptide bonds formed by the C-terminal Gly of ubiquitin (a 76-residue protein attached to proteins as an intracellular targeting signal).</text>
        <dbReference type="EC" id="3.4.19.12"/>
    </reaction>
</comment>
<dbReference type="CDD" id="cd02257">
    <property type="entry name" value="Peptidase_C19"/>
    <property type="match status" value="1"/>
</dbReference>
<dbReference type="SUPFAM" id="SSF54001">
    <property type="entry name" value="Cysteine proteinases"/>
    <property type="match status" value="1"/>
</dbReference>
<feature type="compositionally biased region" description="Polar residues" evidence="7">
    <location>
        <begin position="171"/>
        <end position="198"/>
    </location>
</feature>
<evidence type="ECO:0000256" key="2">
    <source>
        <dbReference type="ARBA" id="ARBA00012759"/>
    </source>
</evidence>
<dbReference type="Gene3D" id="1.20.58.80">
    <property type="entry name" value="Phosphotransferase system, lactose/cellobiose-type IIA subunit"/>
    <property type="match status" value="1"/>
</dbReference>
<reference evidence="10 11" key="1">
    <citation type="journal article" date="2024" name="J. Plant Pathol.">
        <title>Sequence and assembly of the genome of Seiridium unicorne, isolate CBS 538.82, causal agent of cypress canker disease.</title>
        <authorList>
            <person name="Scali E."/>
            <person name="Rocca G.D."/>
            <person name="Danti R."/>
            <person name="Garbelotto M."/>
            <person name="Barberini S."/>
            <person name="Baroncelli R."/>
            <person name="Emiliani G."/>
        </authorList>
    </citation>
    <scope>NUCLEOTIDE SEQUENCE [LARGE SCALE GENOMIC DNA]</scope>
    <source>
        <strain evidence="10 11">BM-138-508</strain>
    </source>
</reference>
<evidence type="ECO:0000256" key="5">
    <source>
        <dbReference type="ARBA" id="ARBA00022801"/>
    </source>
</evidence>
<evidence type="ECO:0000313" key="11">
    <source>
        <dbReference type="Proteomes" id="UP001408356"/>
    </source>
</evidence>
<proteinExistence type="predicted"/>
<sequence length="1045" mass="115475">MAAPTNGYSSPSHGSGRKGPYPHVDDLTSVSVDLDPHTPLRKVLETGDVHMRQALTYSDFGRKDLALREYIKAFTIAVENIPKHKDYPSVKNDRSELGRLYVALKGNITKHSGRFDRIKAEIREDNQRSGAQSRKTASDALLMNLPDVPTTVPNRHKANGVNGVHGAAFKQSNTTSASDSQTRSRNGSASSPQRTKPSVQPKPPALHGNAITSPLNGGTQDLASRFAKLRVNQDAPLGAHAYDSAKPAGPRDMPLPTRPHVNSSVPTMPKMPDAIYSPARGTVTSEVADLPSSTPRGMFSRTNSIASAAPSSARNSIDIGARPTTTETSALAYTSSSGSTATPASPRIQIPSGTLITPEQLRNYMQKGASVVRLLLIDVRSRDEFDDGHIMSQNTICIEPSVLTRGHVSADEIEDSMGIAPDEEMRAFENRAKFDLVVIYDEDSILLPERPQADDQATALFTLYQGLDQFNYGRELRNKPKLLRGGVEAWSDLFGRHSLQESKTSAAVKDGQTRTNLSRFRPGYTNRRRARAQTKALRPDEIKEFEKKIKEDEAAAKSPQDFVRSTTDFLRRFPSASEIQQSMTAPAVATPAQFETDLPPAPPARPAPSVPRTSYSGLSSKTSASDGVPGKAALTEAPARDRPTGLINPRNNCFANSAIQVVLASPGFATELARKEWADQWKPAAPTPQLMSRILGNLIEWLAGRQFDSMQPTTFMKYCLSIHKGYPLNQSESLLKFGDGNQHDSSEFLLDFVFSQLDNETNRSHNTALINYSHPGEDFKKIDKEKARALPLTDLALEAWRRYTSAHDSIMTVYWGVLLADRNMCQTCGDSVDSFGYSNYLDLGITGSNNDSYLNLRELLDEQYNTKEIRRADGGTGYECGSEIGECHMSKEAFTKLARLPPLLAIRFKRWDHSGAKILRKIRFDVENLDLGRYSLDYSNSHNADKVDGFGREHLYDLYAVITHGGSSANGGHYVAHVKDNSDKDGVRWFICNDKDVYRRVVGSRTNTPLERDWYDCANKFTPFVIFYKRKDIPWSYAKASAGLK</sequence>
<dbReference type="InterPro" id="IPR038765">
    <property type="entry name" value="Papain-like_cys_pep_sf"/>
</dbReference>
<dbReference type="PROSITE" id="PS50235">
    <property type="entry name" value="USP_3"/>
    <property type="match status" value="1"/>
</dbReference>
<keyword evidence="4" id="KW-0833">Ubl conjugation pathway</keyword>
<accession>A0ABR2UKH4</accession>
<evidence type="ECO:0000259" key="9">
    <source>
        <dbReference type="PROSITE" id="PS50235"/>
    </source>
</evidence>
<dbReference type="SUPFAM" id="SSF52821">
    <property type="entry name" value="Rhodanese/Cell cycle control phosphatase"/>
    <property type="match status" value="1"/>
</dbReference>
<dbReference type="InterPro" id="IPR001394">
    <property type="entry name" value="Peptidase_C19_UCH"/>
</dbReference>
<dbReference type="Pfam" id="PF00581">
    <property type="entry name" value="Rhodanese"/>
    <property type="match status" value="1"/>
</dbReference>
<dbReference type="Proteomes" id="UP001408356">
    <property type="component" value="Unassembled WGS sequence"/>
</dbReference>
<evidence type="ECO:0000256" key="3">
    <source>
        <dbReference type="ARBA" id="ARBA00022670"/>
    </source>
</evidence>
<evidence type="ECO:0000313" key="10">
    <source>
        <dbReference type="EMBL" id="KAK9415120.1"/>
    </source>
</evidence>
<dbReference type="Gene3D" id="3.40.250.10">
    <property type="entry name" value="Rhodanese-like domain"/>
    <property type="match status" value="1"/>
</dbReference>
<feature type="region of interest" description="Disordered" evidence="7">
    <location>
        <begin position="171"/>
        <end position="219"/>
    </location>
</feature>
<feature type="compositionally biased region" description="Polar residues" evidence="7">
    <location>
        <begin position="1"/>
        <end position="13"/>
    </location>
</feature>
<dbReference type="InterPro" id="IPR018200">
    <property type="entry name" value="USP_CS"/>
</dbReference>
<dbReference type="PANTHER" id="PTHR24006">
    <property type="entry name" value="UBIQUITIN CARBOXYL-TERMINAL HYDROLASE"/>
    <property type="match status" value="1"/>
</dbReference>
<dbReference type="PROSITE" id="PS00973">
    <property type="entry name" value="USP_2"/>
    <property type="match status" value="1"/>
</dbReference>
<evidence type="ECO:0000256" key="7">
    <source>
        <dbReference type="SAM" id="MobiDB-lite"/>
    </source>
</evidence>
<dbReference type="EMBL" id="JARVKF010000418">
    <property type="protein sequence ID" value="KAK9415120.1"/>
    <property type="molecule type" value="Genomic_DNA"/>
</dbReference>
<evidence type="ECO:0000256" key="4">
    <source>
        <dbReference type="ARBA" id="ARBA00022786"/>
    </source>
</evidence>
<comment type="caution">
    <text evidence="10">The sequence shown here is derived from an EMBL/GenBank/DDBJ whole genome shotgun (WGS) entry which is preliminary data.</text>
</comment>
<dbReference type="InterPro" id="IPR028889">
    <property type="entry name" value="USP"/>
</dbReference>
<dbReference type="InterPro" id="IPR001763">
    <property type="entry name" value="Rhodanese-like_dom"/>
</dbReference>
<dbReference type="EC" id="3.4.19.12" evidence="2"/>
<dbReference type="InterPro" id="IPR036873">
    <property type="entry name" value="Rhodanese-like_dom_sf"/>
</dbReference>
<dbReference type="Pfam" id="PF00443">
    <property type="entry name" value="UCH"/>
    <property type="match status" value="1"/>
</dbReference>
<feature type="compositionally biased region" description="Polar residues" evidence="7">
    <location>
        <begin position="611"/>
        <end position="625"/>
    </location>
</feature>
<feature type="domain" description="Rhodanese" evidence="8">
    <location>
        <begin position="370"/>
        <end position="499"/>
    </location>
</feature>
<keyword evidence="3" id="KW-0645">Protease</keyword>